<dbReference type="GO" id="GO:0000077">
    <property type="term" value="P:DNA damage checkpoint signaling"/>
    <property type="evidence" value="ECO:0007669"/>
    <property type="project" value="TreeGrafter"/>
</dbReference>
<feature type="region of interest" description="Disordered" evidence="1">
    <location>
        <begin position="941"/>
        <end position="977"/>
    </location>
</feature>
<dbReference type="InterPro" id="IPR001357">
    <property type="entry name" value="BRCT_dom"/>
</dbReference>
<feature type="compositionally biased region" description="Basic residues" evidence="1">
    <location>
        <begin position="941"/>
        <end position="952"/>
    </location>
</feature>
<evidence type="ECO:0000256" key="1">
    <source>
        <dbReference type="SAM" id="MobiDB-lite"/>
    </source>
</evidence>
<feature type="domain" description="BRCT" evidence="2">
    <location>
        <begin position="1028"/>
        <end position="1070"/>
    </location>
</feature>
<dbReference type="GO" id="GO:0005634">
    <property type="term" value="C:nucleus"/>
    <property type="evidence" value="ECO:0007669"/>
    <property type="project" value="TreeGrafter"/>
</dbReference>
<dbReference type="InterPro" id="IPR047252">
    <property type="entry name" value="TP53BP1-like"/>
</dbReference>
<dbReference type="SUPFAM" id="SSF52113">
    <property type="entry name" value="BRCT domain"/>
    <property type="match status" value="1"/>
</dbReference>
<feature type="compositionally biased region" description="Polar residues" evidence="1">
    <location>
        <begin position="709"/>
        <end position="722"/>
    </location>
</feature>
<dbReference type="PROSITE" id="PS50172">
    <property type="entry name" value="BRCT"/>
    <property type="match status" value="1"/>
</dbReference>
<feature type="region of interest" description="Disordered" evidence="1">
    <location>
        <begin position="298"/>
        <end position="411"/>
    </location>
</feature>
<gene>
    <name evidence="3" type="ORF">BOH78_0562</name>
</gene>
<dbReference type="EMBL" id="MQVM01000002">
    <property type="protein sequence ID" value="ONH77108.1"/>
    <property type="molecule type" value="Genomic_DNA"/>
</dbReference>
<organism evidence="3 4">
    <name type="scientific">Pichia kudriavzevii</name>
    <name type="common">Yeast</name>
    <name type="synonym">Issatchenkia orientalis</name>
    <dbReference type="NCBI Taxonomy" id="4909"/>
    <lineage>
        <taxon>Eukaryota</taxon>
        <taxon>Fungi</taxon>
        <taxon>Dikarya</taxon>
        <taxon>Ascomycota</taxon>
        <taxon>Saccharomycotina</taxon>
        <taxon>Pichiomycetes</taxon>
        <taxon>Pichiales</taxon>
        <taxon>Pichiaceae</taxon>
        <taxon>Pichia</taxon>
    </lineage>
</organism>
<sequence>MDDKGKKDINGNNDGLRLHYNKVEKITFARKDSSCTFGNFTSQKYSRNNTGNLDGDMEEQPSTNNVEMDDTGFELKLDGGSPMLKGFVDPFDVSPESKQQLNTAKYKTFSSPSHSDKRAILDGTLNPNFLEADTSTLNAASEFRALKENQSKGAILDYQDAEESEFGITINAKKLDKEEIIYDNSEIDDSSIKLNLNPSPTRQYDQLQMQESNVATQVISESDNEDYQQQADIPHYHGLKETQLVDNFSQSLVIEDDEMNRSSNKYDYDDAKDEDDDETIKTGRKLLQTFKIIESQSQSQLQSSNKMFDQSQAVTQTRDILQGPPETQKISSQASDSSEHSQNKYVEEVQPNTEMARIDDAHLRSSLSNTKSIERKETSIDQVSSPIKIDPRTDNNENLDDDGINKTNNETEVPNTSAVSIEKIGLDMKVTYASEKVSDLTSTPLNVRCKDFGVRHLENRRPTMSEKLQNVLDECQISENGEYLSDGDVINNDSYLILKNKIHREFDIEDICGNSSVFIVDNNYRITGNLVGIGDKGGFLFRTKGAEVEIDNTKLFAPICFCVGDPVKYIYDRRSNYTVCGLIRAKTDEKNDDLVKTLDNFNRLLIRKNKRKGDVDGVHEEVEVSLSDIYLSTTMASHYGYKYFHDEVKFKKFIDYQVKRLSPNPNDTLLNLIQIDVNSKPGSFIDRVKKGPFSKCLFVITGLNRKSRPCSSGTGTSKNNTPRHQRDKDETAMLIDFIELNGGSVLQDSGFQSIIKFKCKGSYVRKVNGVHASPRKAKIATEMQEEMDSIRQKEYVGFMQFDATRDEGDYYHVKFTNCSMSMKEDIANYQFACVLSNKHVRTLKYIEALCLKWPILHIDFIKRAMRDEKILRNWRQEWTKYLLISGESALLNCAIGLDIFQFYDNFNNRYRLRDQLHLNQLFGGKKVLVIKESTEKFRSRLHGRRKRNAKRRRVDEEGDYHDVEGGDSDTESEDNSVVDETCKHPLEGGGLDGPPDMETLLWIFHSLGFHDAIVVKEQGRLRCAMEQISKEDYVYVKYGRDLDVYRSILGGEQVVNWEWLVQCIITHQVV</sequence>
<protein>
    <submittedName>
        <fullName evidence="3">DNA repair protein RAD9</fullName>
    </submittedName>
</protein>
<evidence type="ECO:0000313" key="4">
    <source>
        <dbReference type="Proteomes" id="UP000189274"/>
    </source>
</evidence>
<dbReference type="Gene3D" id="3.40.50.10190">
    <property type="entry name" value="BRCT domain"/>
    <property type="match status" value="1"/>
</dbReference>
<proteinExistence type="predicted"/>
<dbReference type="GO" id="GO:0045944">
    <property type="term" value="P:positive regulation of transcription by RNA polymerase II"/>
    <property type="evidence" value="ECO:0007669"/>
    <property type="project" value="TreeGrafter"/>
</dbReference>
<dbReference type="InterPro" id="IPR036420">
    <property type="entry name" value="BRCT_dom_sf"/>
</dbReference>
<feature type="compositionally biased region" description="Polar residues" evidence="1">
    <location>
        <begin position="305"/>
        <end position="319"/>
    </location>
</feature>
<accession>A0A1V2LSZ6</accession>
<name>A0A1V2LSZ6_PICKU</name>
<dbReference type="GO" id="GO:0042393">
    <property type="term" value="F:histone binding"/>
    <property type="evidence" value="ECO:0007669"/>
    <property type="project" value="TreeGrafter"/>
</dbReference>
<evidence type="ECO:0000259" key="2">
    <source>
        <dbReference type="PROSITE" id="PS50172"/>
    </source>
</evidence>
<dbReference type="Proteomes" id="UP000189274">
    <property type="component" value="Unassembled WGS sequence"/>
</dbReference>
<dbReference type="AlphaFoldDB" id="A0A1V2LSZ6"/>
<comment type="caution">
    <text evidence="3">The sequence shown here is derived from an EMBL/GenBank/DDBJ whole genome shotgun (WGS) entry which is preliminary data.</text>
</comment>
<feature type="compositionally biased region" description="Acidic residues" evidence="1">
    <location>
        <begin position="965"/>
        <end position="977"/>
    </location>
</feature>
<reference evidence="4" key="1">
    <citation type="journal article" date="2017" name="Genome Announc.">
        <title>Genome sequences of Cyberlindnera fabianii 65, Pichia kudriavzevii 129, and Saccharomyces cerevisiae 131 isolated from fermented masau fruits in Zimbabwe.</title>
        <authorList>
            <person name="van Rijswijck I.M.H."/>
            <person name="Derks M.F.L."/>
            <person name="Abee T."/>
            <person name="de Ridder D."/>
            <person name="Smid E.J."/>
        </authorList>
    </citation>
    <scope>NUCLEOTIDE SEQUENCE [LARGE SCALE GENOMIC DNA]</scope>
    <source>
        <strain evidence="4">129</strain>
    </source>
</reference>
<dbReference type="PANTHER" id="PTHR15321:SF3">
    <property type="entry name" value="TP53-BINDING PROTEIN 1"/>
    <property type="match status" value="1"/>
</dbReference>
<evidence type="ECO:0000313" key="3">
    <source>
        <dbReference type="EMBL" id="ONH77108.1"/>
    </source>
</evidence>
<dbReference type="PANTHER" id="PTHR15321">
    <property type="entry name" value="TUMOR SUPPRESSOR P53-BINDING PROTEIN 1"/>
    <property type="match status" value="1"/>
</dbReference>
<dbReference type="VEuPathDB" id="FungiDB:C5L36_0B10630"/>
<feature type="region of interest" description="Disordered" evidence="1">
    <location>
        <begin position="707"/>
        <end position="726"/>
    </location>
</feature>
<feature type="compositionally biased region" description="Basic and acidic residues" evidence="1">
    <location>
        <begin position="337"/>
        <end position="347"/>
    </location>
</feature>